<protein>
    <recommendedName>
        <fullName evidence="2">HNH nuclease domain-containing protein</fullName>
    </recommendedName>
</protein>
<dbReference type="InterPro" id="IPR003615">
    <property type="entry name" value="HNH_nuc"/>
</dbReference>
<feature type="region of interest" description="Disordered" evidence="1">
    <location>
        <begin position="272"/>
        <end position="292"/>
    </location>
</feature>
<dbReference type="EMBL" id="JACCBG010000001">
    <property type="protein sequence ID" value="NYD41539.1"/>
    <property type="molecule type" value="Genomic_DNA"/>
</dbReference>
<reference evidence="3 4" key="1">
    <citation type="submission" date="2020-07" db="EMBL/GenBank/DDBJ databases">
        <title>Sequencing the genomes of 1000 actinobacteria strains.</title>
        <authorList>
            <person name="Klenk H.-P."/>
        </authorList>
    </citation>
    <scope>NUCLEOTIDE SEQUENCE [LARGE SCALE GENOMIC DNA]</scope>
    <source>
        <strain evidence="3 4">DSM 21350</strain>
    </source>
</reference>
<proteinExistence type="predicted"/>
<dbReference type="SMART" id="SM00507">
    <property type="entry name" value="HNHc"/>
    <property type="match status" value="1"/>
</dbReference>
<comment type="caution">
    <text evidence="3">The sequence shown here is derived from an EMBL/GenBank/DDBJ whole genome shotgun (WGS) entry which is preliminary data.</text>
</comment>
<dbReference type="Proteomes" id="UP000535511">
    <property type="component" value="Unassembled WGS sequence"/>
</dbReference>
<gene>
    <name evidence="3" type="ORF">BJZ21_001622</name>
</gene>
<dbReference type="CDD" id="cd00085">
    <property type="entry name" value="HNHc"/>
    <property type="match status" value="1"/>
</dbReference>
<name>A0A7Y9E5C9_9ACTN</name>
<evidence type="ECO:0000313" key="4">
    <source>
        <dbReference type="Proteomes" id="UP000535511"/>
    </source>
</evidence>
<dbReference type="Gene3D" id="1.10.30.50">
    <property type="match status" value="1"/>
</dbReference>
<sequence length="461" mass="49725">MLITDPAGEPVELDELDGDATLSVLTSLKVQARAVERDKLRVVAHWCVLHPATAEDGVATFDPSGLPGVLGQEESLGGEGCPPVAAFTPEPLAATLGISKHAVRQLIADALDLGHRLPRCRRRVEALEVEAFKARRVAQLTHPLSQAAAAQVDAALAPVLHSCSFAAIERAVAAAIAAHHPELVAEREKKGKDAWDVTLHHPGPTDFAGTSWLEATGDTLDLTAFYDRVGQIAADLADAGDTDPLGARKAKALGVLARQGLDAAEADLATLVGASQPDQAPPARPTPSRSRKPKTHLFMHFTLLEALGLAVDDELVCGQVERLGPVLEEAIASWVRTSHATITPVLDLNRCWAVDGHDVPAAMREQVVQRDKHCVHPYCATDARACDLDHITPYRPMDEGGPPGQTNPDNLAPLCRRHHRAKTSGRWRYQRDPTTGNYHWTGPHHRHYLTTPLGTLEHQPN</sequence>
<feature type="domain" description="HNH nuclease" evidence="2">
    <location>
        <begin position="362"/>
        <end position="420"/>
    </location>
</feature>
<dbReference type="RefSeq" id="WP_179663272.1">
    <property type="nucleotide sequence ID" value="NZ_JACCBG010000001.1"/>
</dbReference>
<evidence type="ECO:0000256" key="1">
    <source>
        <dbReference type="SAM" id="MobiDB-lite"/>
    </source>
</evidence>
<accession>A0A7Y9E5C9</accession>
<evidence type="ECO:0000313" key="3">
    <source>
        <dbReference type="EMBL" id="NYD41539.1"/>
    </source>
</evidence>
<dbReference type="AlphaFoldDB" id="A0A7Y9E5C9"/>
<organism evidence="3 4">
    <name type="scientific">Nocardioides panaciterrulae</name>
    <dbReference type="NCBI Taxonomy" id="661492"/>
    <lineage>
        <taxon>Bacteria</taxon>
        <taxon>Bacillati</taxon>
        <taxon>Actinomycetota</taxon>
        <taxon>Actinomycetes</taxon>
        <taxon>Propionibacteriales</taxon>
        <taxon>Nocardioidaceae</taxon>
        <taxon>Nocardioides</taxon>
    </lineage>
</organism>
<evidence type="ECO:0000259" key="2">
    <source>
        <dbReference type="SMART" id="SM00507"/>
    </source>
</evidence>
<keyword evidence="4" id="KW-1185">Reference proteome</keyword>